<dbReference type="EMBL" id="BMNW01000006">
    <property type="protein sequence ID" value="GGM16519.1"/>
    <property type="molecule type" value="Genomic_DNA"/>
</dbReference>
<dbReference type="Proteomes" id="UP000616499">
    <property type="component" value="Unassembled WGS sequence"/>
</dbReference>
<organism evidence="1 2">
    <name type="scientific">Pseudomonas asuensis</name>
    <dbReference type="NCBI Taxonomy" id="1825787"/>
    <lineage>
        <taxon>Bacteria</taxon>
        <taxon>Pseudomonadati</taxon>
        <taxon>Pseudomonadota</taxon>
        <taxon>Gammaproteobacteria</taxon>
        <taxon>Pseudomonadales</taxon>
        <taxon>Pseudomonadaceae</taxon>
        <taxon>Pseudomonas</taxon>
    </lineage>
</organism>
<keyword evidence="2" id="KW-1185">Reference proteome</keyword>
<protein>
    <submittedName>
        <fullName evidence="1">Uncharacterized protein</fullName>
    </submittedName>
</protein>
<reference evidence="2" key="1">
    <citation type="journal article" date="2019" name="Int. J. Syst. Evol. Microbiol.">
        <title>The Global Catalogue of Microorganisms (GCM) 10K type strain sequencing project: providing services to taxonomists for standard genome sequencing and annotation.</title>
        <authorList>
            <consortium name="The Broad Institute Genomics Platform"/>
            <consortium name="The Broad Institute Genome Sequencing Center for Infectious Disease"/>
            <person name="Wu L."/>
            <person name="Ma J."/>
        </authorList>
    </citation>
    <scope>NUCLEOTIDE SEQUENCE [LARGE SCALE GENOMIC DNA]</scope>
    <source>
        <strain evidence="2">JCM 13501</strain>
    </source>
</reference>
<gene>
    <name evidence="1" type="ORF">GCM10009425_29320</name>
</gene>
<evidence type="ECO:0000313" key="1">
    <source>
        <dbReference type="EMBL" id="GGM16519.1"/>
    </source>
</evidence>
<comment type="caution">
    <text evidence="1">The sequence shown here is derived from an EMBL/GenBank/DDBJ whole genome shotgun (WGS) entry which is preliminary data.</text>
</comment>
<evidence type="ECO:0000313" key="2">
    <source>
        <dbReference type="Proteomes" id="UP000616499"/>
    </source>
</evidence>
<name>A0ABQ2GY00_9PSED</name>
<accession>A0ABQ2GY00</accession>
<sequence>MAKLPEAPQVALSLPLAQRAYQVLHRVVCVPRASSVGLAWYMKQRYSLVMGRPAEEVLLTAEQRGSRLQTCSALPHLCRLQQPIKPLEPILLSRDIREFEVVGLVNLEPNWPLLF</sequence>
<proteinExistence type="predicted"/>